<feature type="transmembrane region" description="Helical" evidence="12">
    <location>
        <begin position="58"/>
        <end position="86"/>
    </location>
</feature>
<dbReference type="GO" id="GO:0016301">
    <property type="term" value="F:kinase activity"/>
    <property type="evidence" value="ECO:0007669"/>
    <property type="project" value="UniProtKB-KW"/>
</dbReference>
<feature type="transmembrane region" description="Helical" evidence="12">
    <location>
        <begin position="281"/>
        <end position="301"/>
    </location>
</feature>
<dbReference type="SUPFAM" id="SSF51261">
    <property type="entry name" value="Duplicated hybrid motif"/>
    <property type="match status" value="1"/>
</dbReference>
<dbReference type="PROSITE" id="PS51093">
    <property type="entry name" value="PTS_EIIA_TYPE_1"/>
    <property type="match status" value="1"/>
</dbReference>
<reference evidence="16 17" key="1">
    <citation type="submission" date="2018-06" db="EMBL/GenBank/DDBJ databases">
        <authorList>
            <consortium name="Pathogen Informatics"/>
            <person name="Doyle S."/>
        </authorList>
    </citation>
    <scope>NUCLEOTIDE SEQUENCE [LARGE SCALE GENOMIC DNA]</scope>
    <source>
        <strain evidence="16 17">NCTC10571</strain>
    </source>
</reference>
<feature type="transmembrane region" description="Helical" evidence="12">
    <location>
        <begin position="98"/>
        <end position="117"/>
    </location>
</feature>
<dbReference type="InterPro" id="IPR001996">
    <property type="entry name" value="PTS_IIB_1"/>
</dbReference>
<dbReference type="InterPro" id="IPR050429">
    <property type="entry name" value="PTS_Glucose_EIICBA"/>
</dbReference>
<dbReference type="GO" id="GO:0009401">
    <property type="term" value="P:phosphoenolpyruvate-dependent sugar phosphotransferase system"/>
    <property type="evidence" value="ECO:0007669"/>
    <property type="project" value="UniProtKB-KW"/>
</dbReference>
<evidence type="ECO:0000256" key="8">
    <source>
        <dbReference type="ARBA" id="ARBA00022777"/>
    </source>
</evidence>
<keyword evidence="6" id="KW-0598">Phosphotransferase system</keyword>
<accession>A0A378NT48</accession>
<dbReference type="InterPro" id="IPR001127">
    <property type="entry name" value="PTS_EIIA_1_perm"/>
</dbReference>
<evidence type="ECO:0000256" key="3">
    <source>
        <dbReference type="ARBA" id="ARBA00022475"/>
    </source>
</evidence>
<feature type="transmembrane region" description="Helical" evidence="12">
    <location>
        <begin position="209"/>
        <end position="228"/>
    </location>
</feature>
<dbReference type="InterPro" id="IPR003352">
    <property type="entry name" value="PTS_EIIC"/>
</dbReference>
<evidence type="ECO:0000313" key="17">
    <source>
        <dbReference type="Proteomes" id="UP000255234"/>
    </source>
</evidence>
<dbReference type="InterPro" id="IPR011055">
    <property type="entry name" value="Dup_hybrid_motif"/>
</dbReference>
<keyword evidence="4" id="KW-0762">Sugar transport</keyword>
<keyword evidence="7 12" id="KW-0812">Transmembrane</keyword>
<dbReference type="InterPro" id="IPR018113">
    <property type="entry name" value="PTrfase_EIIB_Cys"/>
</dbReference>
<dbReference type="InterPro" id="IPR010975">
    <property type="entry name" value="PTS_IIBC_a_glc"/>
</dbReference>
<dbReference type="CDD" id="cd00212">
    <property type="entry name" value="PTS_IIB_glc"/>
    <property type="match status" value="1"/>
</dbReference>
<dbReference type="Pfam" id="PF00358">
    <property type="entry name" value="PTS_EIIA_1"/>
    <property type="match status" value="1"/>
</dbReference>
<gene>
    <name evidence="16" type="primary">ptsG_2</name>
    <name evidence="16" type="ORF">NCTC10571_01706</name>
</gene>
<dbReference type="Gene3D" id="2.70.70.10">
    <property type="entry name" value="Glucose Permease (Domain IIA)"/>
    <property type="match status" value="1"/>
</dbReference>
<dbReference type="PANTHER" id="PTHR30009:SF12">
    <property type="entry name" value="PHOSPHOTRANSFERASE IIC COMPONENT GLVC"/>
    <property type="match status" value="1"/>
</dbReference>
<keyword evidence="3" id="KW-1003">Cell membrane</keyword>
<dbReference type="GO" id="GO:0005886">
    <property type="term" value="C:plasma membrane"/>
    <property type="evidence" value="ECO:0007669"/>
    <property type="project" value="UniProtKB-SubCell"/>
</dbReference>
<feature type="transmembrane region" description="Helical" evidence="12">
    <location>
        <begin position="368"/>
        <end position="386"/>
    </location>
</feature>
<dbReference type="Gene3D" id="3.30.1360.60">
    <property type="entry name" value="Glucose permease domain IIB"/>
    <property type="match status" value="1"/>
</dbReference>
<comment type="subcellular location">
    <subcellularLocation>
        <location evidence="1">Cell membrane</location>
        <topology evidence="1">Multi-pass membrane protein</topology>
    </subcellularLocation>
</comment>
<keyword evidence="8" id="KW-0418">Kinase</keyword>
<proteinExistence type="predicted"/>
<feature type="transmembrane region" description="Helical" evidence="12">
    <location>
        <begin position="240"/>
        <end position="261"/>
    </location>
</feature>
<dbReference type="SUPFAM" id="SSF55604">
    <property type="entry name" value="Glucose permease domain IIB"/>
    <property type="match status" value="1"/>
</dbReference>
<feature type="transmembrane region" description="Helical" evidence="12">
    <location>
        <begin position="15"/>
        <end position="38"/>
    </location>
</feature>
<dbReference type="NCBIfam" id="TIGR00826">
    <property type="entry name" value="EIIB_glc"/>
    <property type="match status" value="1"/>
</dbReference>
<feature type="transmembrane region" description="Helical" evidence="12">
    <location>
        <begin position="137"/>
        <end position="159"/>
    </location>
</feature>
<evidence type="ECO:0000259" key="14">
    <source>
        <dbReference type="PROSITE" id="PS51098"/>
    </source>
</evidence>
<keyword evidence="10 12" id="KW-0472">Membrane</keyword>
<evidence type="ECO:0000256" key="1">
    <source>
        <dbReference type="ARBA" id="ARBA00004651"/>
    </source>
</evidence>
<feature type="domain" description="PTS EIIB type-1" evidence="14">
    <location>
        <begin position="449"/>
        <end position="531"/>
    </location>
</feature>
<evidence type="ECO:0000313" key="16">
    <source>
        <dbReference type="EMBL" id="STY71550.1"/>
    </source>
</evidence>
<dbReference type="STRING" id="1122216.GCA_000423385_00407"/>
<evidence type="ECO:0000256" key="12">
    <source>
        <dbReference type="SAM" id="Phobius"/>
    </source>
</evidence>
<protein>
    <submittedName>
        <fullName evidence="16">EIICBA-Glc</fullName>
    </submittedName>
</protein>
<dbReference type="Pfam" id="PF02378">
    <property type="entry name" value="PTS_EIIC"/>
    <property type="match status" value="1"/>
</dbReference>
<dbReference type="NCBIfam" id="TIGR00830">
    <property type="entry name" value="PTBA"/>
    <property type="match status" value="1"/>
</dbReference>
<evidence type="ECO:0000256" key="7">
    <source>
        <dbReference type="ARBA" id="ARBA00022692"/>
    </source>
</evidence>
<feature type="domain" description="PTS EIIA type-1" evidence="13">
    <location>
        <begin position="562"/>
        <end position="667"/>
    </location>
</feature>
<dbReference type="PROSITE" id="PS01035">
    <property type="entry name" value="PTS_EIIB_TYPE_1_CYS"/>
    <property type="match status" value="1"/>
</dbReference>
<feature type="transmembrane region" description="Helical" evidence="12">
    <location>
        <begin position="337"/>
        <end position="361"/>
    </location>
</feature>
<keyword evidence="2" id="KW-0813">Transport</keyword>
<name>A0A378NT48_9FIRM</name>
<dbReference type="Pfam" id="PF00367">
    <property type="entry name" value="PTS_EIIB"/>
    <property type="match status" value="1"/>
</dbReference>
<evidence type="ECO:0000256" key="4">
    <source>
        <dbReference type="ARBA" id="ARBA00022597"/>
    </source>
</evidence>
<dbReference type="GO" id="GO:0008982">
    <property type="term" value="F:protein-N(PI)-phosphohistidine-sugar phosphotransferase activity"/>
    <property type="evidence" value="ECO:0007669"/>
    <property type="project" value="InterPro"/>
</dbReference>
<keyword evidence="9 12" id="KW-1133">Transmembrane helix</keyword>
<evidence type="ECO:0000256" key="5">
    <source>
        <dbReference type="ARBA" id="ARBA00022679"/>
    </source>
</evidence>
<evidence type="ECO:0000256" key="11">
    <source>
        <dbReference type="PROSITE-ProRule" id="PRU00421"/>
    </source>
</evidence>
<evidence type="ECO:0000256" key="6">
    <source>
        <dbReference type="ARBA" id="ARBA00022683"/>
    </source>
</evidence>
<dbReference type="EMBL" id="UGPP01000001">
    <property type="protein sequence ID" value="STY71550.1"/>
    <property type="molecule type" value="Genomic_DNA"/>
</dbReference>
<dbReference type="FunFam" id="2.70.70.10:FF:000001">
    <property type="entry name" value="PTS system glucose-specific IIA component"/>
    <property type="match status" value="1"/>
</dbReference>
<dbReference type="RefSeq" id="WP_115152406.1">
    <property type="nucleotide sequence ID" value="NZ_UGPP01000001.1"/>
</dbReference>
<evidence type="ECO:0000256" key="9">
    <source>
        <dbReference type="ARBA" id="ARBA00022989"/>
    </source>
</evidence>
<feature type="transmembrane region" description="Helical" evidence="12">
    <location>
        <begin position="392"/>
        <end position="414"/>
    </location>
</feature>
<dbReference type="InterPro" id="IPR036878">
    <property type="entry name" value="Glu_permease_IIB"/>
</dbReference>
<dbReference type="NCBIfam" id="TIGR02005">
    <property type="entry name" value="PTS-IIBC-alpha"/>
    <property type="match status" value="1"/>
</dbReference>
<dbReference type="AlphaFoldDB" id="A0A378NT48"/>
<sequence length="692" mass="75768">MAFNKDVVMQKIQRFGGAMFTPVLMFGVFGIIVALSILCKNPMILGSIAEKGTAWYNFWYIIEQGAWTVFNQLPLLFVIGLPIGLAKKNNARACMEAFLIYIIFNYFVQAMLTLWGPSFGVDFSKEAVAGSGLAMVANIKTLDTGMIGAIVIASLAVYLHGKLFDVNLPDYLGLFKGSSLVVVAGFVLMLPVAYLFCLIWPQFQAGIASLQYFLTSAGVFGVWLYTFLERILIPTGLHHFIYIPFIFGPAVVDGGIQAYWLQHIQEFAQSTKPLIELFPQGGFALHGMSKIFGCPGIALAIYFTAKPERRKKVAAILIPAVITAVLCGITEPLEFTFLFIAPVLFLIHAILAGTLAATMYFFGVTGNFGGGVLDCALFQNWVPLFNNHYMTYITQIIIGLVFTCIWFVVFRFLIVKLDLKTPGRGDEPEADKLYTKADYKQKVAGDERDRKAAAFLEALGGKNNIVDVTNCATRLRVTVKDDSLVKDTNVFMAAGAHGLVHNGCAIQVIVGLSVPQVRERFEALLQGPDVLQKEELVSNTDKSPSLKAFATGDLVSIENVPDEAFASRAMGDGVAIIPTEKYITAPANGSVMMVMEETGHALGLKLDTDMEILIHIGIDTVNMKGDGFKVLVKAGDEVKVGDKLVEIDIEKIKKAGYNPITIMIATNFDQYSLLKFEKEQKVIAGKTTVGTY</sequence>
<evidence type="ECO:0000256" key="2">
    <source>
        <dbReference type="ARBA" id="ARBA00022448"/>
    </source>
</evidence>
<dbReference type="PROSITE" id="PS51103">
    <property type="entry name" value="PTS_EIIC_TYPE_1"/>
    <property type="match status" value="1"/>
</dbReference>
<feature type="domain" description="PTS EIIC type-1" evidence="15">
    <location>
        <begin position="6"/>
        <end position="426"/>
    </location>
</feature>
<dbReference type="Proteomes" id="UP000255234">
    <property type="component" value="Unassembled WGS sequence"/>
</dbReference>
<evidence type="ECO:0000259" key="15">
    <source>
        <dbReference type="PROSITE" id="PS51103"/>
    </source>
</evidence>
<dbReference type="PROSITE" id="PS51098">
    <property type="entry name" value="PTS_EIIB_TYPE_1"/>
    <property type="match status" value="1"/>
</dbReference>
<evidence type="ECO:0000259" key="13">
    <source>
        <dbReference type="PROSITE" id="PS51093"/>
    </source>
</evidence>
<dbReference type="GO" id="GO:0090563">
    <property type="term" value="F:protein-phosphocysteine-sugar phosphotransferase activity"/>
    <property type="evidence" value="ECO:0007669"/>
    <property type="project" value="TreeGrafter"/>
</dbReference>
<keyword evidence="5" id="KW-0808">Transferase</keyword>
<feature type="transmembrane region" description="Helical" evidence="12">
    <location>
        <begin position="313"/>
        <end position="331"/>
    </location>
</feature>
<dbReference type="PANTHER" id="PTHR30009">
    <property type="entry name" value="CYTOCHROME C-TYPE SYNTHESIS PROTEIN AND PTS TRANSMEMBRANE COMPONENT"/>
    <property type="match status" value="1"/>
</dbReference>
<evidence type="ECO:0000256" key="10">
    <source>
        <dbReference type="ARBA" id="ARBA00023136"/>
    </source>
</evidence>
<organism evidence="16 17">
    <name type="scientific">Megamonas hypermegale</name>
    <dbReference type="NCBI Taxonomy" id="158847"/>
    <lineage>
        <taxon>Bacteria</taxon>
        <taxon>Bacillati</taxon>
        <taxon>Bacillota</taxon>
        <taxon>Negativicutes</taxon>
        <taxon>Selenomonadales</taxon>
        <taxon>Selenomonadaceae</taxon>
        <taxon>Megamonas</taxon>
    </lineage>
</organism>
<feature type="transmembrane region" description="Helical" evidence="12">
    <location>
        <begin position="180"/>
        <end position="203"/>
    </location>
</feature>
<feature type="active site" description="Phosphocysteine intermediate; for EIIB activity" evidence="11">
    <location>
        <position position="471"/>
    </location>
</feature>
<dbReference type="InterPro" id="IPR013013">
    <property type="entry name" value="PTS_EIIC_1"/>
</dbReference>